<comment type="subunit">
    <text evidence="4">Part of the SecDF-YidC-YajC translocase complex. The SecDF-YidC-YajC translocase forms a supercomplex with SecYEG, called the holo-translocon (HTL).</text>
</comment>
<feature type="transmembrane region" description="Helical" evidence="13">
    <location>
        <begin position="12"/>
        <end position="37"/>
    </location>
</feature>
<keyword evidence="9" id="KW-0653">Protein transport</keyword>
<gene>
    <name evidence="14" type="primary">yajC</name>
    <name evidence="14" type="ORF">DI616_07310</name>
</gene>
<keyword evidence="11" id="KW-0811">Translocation</keyword>
<evidence type="ECO:0000256" key="7">
    <source>
        <dbReference type="ARBA" id="ARBA00022475"/>
    </source>
</evidence>
<proteinExistence type="inferred from homology"/>
<accession>A0A533I8L7</accession>
<dbReference type="Proteomes" id="UP000315344">
    <property type="component" value="Unassembled WGS sequence"/>
</dbReference>
<dbReference type="GO" id="GO:0015031">
    <property type="term" value="P:protein transport"/>
    <property type="evidence" value="ECO:0007669"/>
    <property type="project" value="UniProtKB-KW"/>
</dbReference>
<evidence type="ECO:0000256" key="12">
    <source>
        <dbReference type="ARBA" id="ARBA00023136"/>
    </source>
</evidence>
<keyword evidence="10 13" id="KW-1133">Transmembrane helix</keyword>
<comment type="function">
    <text evidence="1">The SecYEG-SecDF-YajC-YidC holo-translocon (HTL) protein secretase/insertase is a supercomplex required for protein secretion, insertion of proteins into membranes, and assembly of membrane protein complexes. While the SecYEG complex is essential for assembly of a number of proteins and complexes, the SecDF-YajC-YidC subcomplex facilitates these functions.</text>
</comment>
<dbReference type="AlphaFoldDB" id="A0A533I8L7"/>
<dbReference type="SMART" id="SM01323">
    <property type="entry name" value="YajC"/>
    <property type="match status" value="1"/>
</dbReference>
<dbReference type="EMBL" id="VAFL01000004">
    <property type="protein sequence ID" value="TKW67443.1"/>
    <property type="molecule type" value="Genomic_DNA"/>
</dbReference>
<evidence type="ECO:0000256" key="2">
    <source>
        <dbReference type="ARBA" id="ARBA00004162"/>
    </source>
</evidence>
<evidence type="ECO:0000256" key="9">
    <source>
        <dbReference type="ARBA" id="ARBA00022927"/>
    </source>
</evidence>
<dbReference type="InterPro" id="IPR003849">
    <property type="entry name" value="Preprotein_translocase_YajC"/>
</dbReference>
<evidence type="ECO:0000313" key="15">
    <source>
        <dbReference type="Proteomes" id="UP000315344"/>
    </source>
</evidence>
<dbReference type="Pfam" id="PF02699">
    <property type="entry name" value="YajC"/>
    <property type="match status" value="1"/>
</dbReference>
<name>A0A533I8L7_PARDE</name>
<keyword evidence="7" id="KW-1003">Cell membrane</keyword>
<keyword evidence="8 13" id="KW-0812">Transmembrane</keyword>
<evidence type="ECO:0000256" key="1">
    <source>
        <dbReference type="ARBA" id="ARBA00002061"/>
    </source>
</evidence>
<evidence type="ECO:0000256" key="10">
    <source>
        <dbReference type="ARBA" id="ARBA00022989"/>
    </source>
</evidence>
<evidence type="ECO:0000256" key="8">
    <source>
        <dbReference type="ARBA" id="ARBA00022692"/>
    </source>
</evidence>
<evidence type="ECO:0000256" key="3">
    <source>
        <dbReference type="ARBA" id="ARBA00006742"/>
    </source>
</evidence>
<evidence type="ECO:0000256" key="11">
    <source>
        <dbReference type="ARBA" id="ARBA00023010"/>
    </source>
</evidence>
<keyword evidence="6" id="KW-0813">Transport</keyword>
<reference evidence="14 15" key="1">
    <citation type="journal article" date="2017" name="Nat. Commun.">
        <title>In situ click chemistry generation of cyclooxygenase-2 inhibitors.</title>
        <authorList>
            <person name="Bhardwaj A."/>
            <person name="Kaur J."/>
            <person name="Wuest M."/>
            <person name="Wuest F."/>
        </authorList>
    </citation>
    <scope>NUCLEOTIDE SEQUENCE [LARGE SCALE GENOMIC DNA]</scope>
    <source>
        <strain evidence="14">S2_012_000_R3_94</strain>
    </source>
</reference>
<evidence type="ECO:0000256" key="6">
    <source>
        <dbReference type="ARBA" id="ARBA00022448"/>
    </source>
</evidence>
<comment type="caution">
    <text evidence="14">The sequence shown here is derived from an EMBL/GenBank/DDBJ whole genome shotgun (WGS) entry which is preliminary data.</text>
</comment>
<protein>
    <recommendedName>
        <fullName evidence="5">Sec translocon accessory complex subunit YajC</fullName>
    </recommendedName>
</protein>
<evidence type="ECO:0000256" key="4">
    <source>
        <dbReference type="ARBA" id="ARBA00011718"/>
    </source>
</evidence>
<dbReference type="PRINTS" id="PR01853">
    <property type="entry name" value="YAJCTRNLCASE"/>
</dbReference>
<dbReference type="NCBIfam" id="TIGR00739">
    <property type="entry name" value="yajC"/>
    <property type="match status" value="1"/>
</dbReference>
<dbReference type="PANTHER" id="PTHR33909">
    <property type="entry name" value="SEC TRANSLOCON ACCESSORY COMPLEX SUBUNIT YAJC"/>
    <property type="match status" value="1"/>
</dbReference>
<comment type="subcellular location">
    <subcellularLocation>
        <location evidence="2">Cell membrane</location>
        <topology evidence="2">Single-pass membrane protein</topology>
    </subcellularLocation>
</comment>
<evidence type="ECO:0000256" key="5">
    <source>
        <dbReference type="ARBA" id="ARBA00014962"/>
    </source>
</evidence>
<comment type="similarity">
    <text evidence="3">Belongs to the YajC family.</text>
</comment>
<keyword evidence="12 13" id="KW-0472">Membrane</keyword>
<dbReference type="PANTHER" id="PTHR33909:SF1">
    <property type="entry name" value="SEC TRANSLOCON ACCESSORY COMPLEX SUBUNIT YAJC"/>
    <property type="match status" value="1"/>
</dbReference>
<evidence type="ECO:0000313" key="14">
    <source>
        <dbReference type="EMBL" id="TKW67443.1"/>
    </source>
</evidence>
<sequence>MFVSPAYAQAAGGAGGAAAITQFIPLILIFVIMYFLILRPQQKRMKEHRNMVAALKRGDQVITQGGLIGKVTDVKDEEVTVEIAQGVKVRVVRGTISQVLNVTAPVAANS</sequence>
<evidence type="ECO:0000256" key="13">
    <source>
        <dbReference type="SAM" id="Phobius"/>
    </source>
</evidence>
<dbReference type="GO" id="GO:0005886">
    <property type="term" value="C:plasma membrane"/>
    <property type="evidence" value="ECO:0007669"/>
    <property type="project" value="UniProtKB-SubCell"/>
</dbReference>
<organism evidence="14 15">
    <name type="scientific">Paracoccus denitrificans</name>
    <dbReference type="NCBI Taxonomy" id="266"/>
    <lineage>
        <taxon>Bacteria</taxon>
        <taxon>Pseudomonadati</taxon>
        <taxon>Pseudomonadota</taxon>
        <taxon>Alphaproteobacteria</taxon>
        <taxon>Rhodobacterales</taxon>
        <taxon>Paracoccaceae</taxon>
        <taxon>Paracoccus</taxon>
    </lineage>
</organism>